<organism evidence="1 2">
    <name type="scientific">Alitibacter langaaensis DSM 22999</name>
    <dbReference type="NCBI Taxonomy" id="1122935"/>
    <lineage>
        <taxon>Bacteria</taxon>
        <taxon>Pseudomonadati</taxon>
        <taxon>Pseudomonadota</taxon>
        <taxon>Gammaproteobacteria</taxon>
        <taxon>Pasteurellales</taxon>
        <taxon>Pasteurellaceae</taxon>
        <taxon>Alitibacter</taxon>
    </lineage>
</organism>
<name>A0A2U0TAJ0_9PAST</name>
<sequence>MLINEDIKSVRVGIDETQQGFVATLLINEKLIHATYPQLSRKNAIMLINRKIDRINRINGNRIKPYKE</sequence>
<evidence type="ECO:0000313" key="1">
    <source>
        <dbReference type="EMBL" id="PVX40577.1"/>
    </source>
</evidence>
<dbReference type="AlphaFoldDB" id="A0A2U0TAJ0"/>
<dbReference type="EMBL" id="QENU01000003">
    <property type="protein sequence ID" value="PVX40577.1"/>
    <property type="molecule type" value="Genomic_DNA"/>
</dbReference>
<keyword evidence="2" id="KW-1185">Reference proteome</keyword>
<protein>
    <submittedName>
        <fullName evidence="1">Uncharacterized protein</fullName>
    </submittedName>
</protein>
<gene>
    <name evidence="1" type="ORF">C8D76_103150</name>
</gene>
<proteinExistence type="predicted"/>
<accession>A0A2U0TAJ0</accession>
<reference evidence="1 2" key="1">
    <citation type="submission" date="2018-05" db="EMBL/GenBank/DDBJ databases">
        <title>Genomic Encyclopedia of Type Strains, Phase IV (KMG-IV): sequencing the most valuable type-strain genomes for metagenomic binning, comparative biology and taxonomic classification.</title>
        <authorList>
            <person name="Goeker M."/>
        </authorList>
    </citation>
    <scope>NUCLEOTIDE SEQUENCE [LARGE SCALE GENOMIC DNA]</scope>
    <source>
        <strain evidence="1 2">DSM 22999</strain>
    </source>
</reference>
<dbReference type="RefSeq" id="WP_116631443.1">
    <property type="nucleotide sequence ID" value="NZ_QENU01000003.1"/>
</dbReference>
<evidence type="ECO:0000313" key="2">
    <source>
        <dbReference type="Proteomes" id="UP000245909"/>
    </source>
</evidence>
<dbReference type="Proteomes" id="UP000245909">
    <property type="component" value="Unassembled WGS sequence"/>
</dbReference>
<comment type="caution">
    <text evidence="1">The sequence shown here is derived from an EMBL/GenBank/DDBJ whole genome shotgun (WGS) entry which is preliminary data.</text>
</comment>